<evidence type="ECO:0000313" key="8">
    <source>
        <dbReference type="Proteomes" id="UP000236319"/>
    </source>
</evidence>
<dbReference type="GO" id="GO:0005524">
    <property type="term" value="F:ATP binding"/>
    <property type="evidence" value="ECO:0007669"/>
    <property type="project" value="UniProtKB-KW"/>
</dbReference>
<dbReference type="GO" id="GO:0005739">
    <property type="term" value="C:mitochondrion"/>
    <property type="evidence" value="ECO:0007669"/>
    <property type="project" value="TreeGrafter"/>
</dbReference>
<dbReference type="OrthoDB" id="360585at2759"/>
<dbReference type="GO" id="GO:0004816">
    <property type="term" value="F:asparagine-tRNA ligase activity"/>
    <property type="evidence" value="ECO:0007669"/>
    <property type="project" value="TreeGrafter"/>
</dbReference>
<keyword evidence="3" id="KW-0067">ATP-binding</keyword>
<evidence type="ECO:0000259" key="6">
    <source>
        <dbReference type="PROSITE" id="PS50862"/>
    </source>
</evidence>
<evidence type="ECO:0000256" key="4">
    <source>
        <dbReference type="ARBA" id="ARBA00022917"/>
    </source>
</evidence>
<keyword evidence="4" id="KW-0648">Protein biosynthesis</keyword>
<keyword evidence="2" id="KW-0547">Nucleotide-binding</keyword>
<comment type="caution">
    <text evidence="7">The sequence shown here is derived from an EMBL/GenBank/DDBJ whole genome shotgun (WGS) entry which is preliminary data.</text>
</comment>
<dbReference type="EMBL" id="BDSA01000002">
    <property type="protein sequence ID" value="GBE60436.1"/>
    <property type="molecule type" value="Genomic_DNA"/>
</dbReference>
<dbReference type="GO" id="GO:0006421">
    <property type="term" value="P:asparaginyl-tRNA aminoacylation"/>
    <property type="evidence" value="ECO:0007669"/>
    <property type="project" value="TreeGrafter"/>
</dbReference>
<dbReference type="RefSeq" id="XP_028866679.1">
    <property type="nucleotide sequence ID" value="XM_029010846.1"/>
</dbReference>
<feature type="domain" description="Aminoacyl-transfer RNA synthetases class-II family profile" evidence="6">
    <location>
        <begin position="267"/>
        <end position="513"/>
    </location>
</feature>
<accession>A0A2H6KBR7</accession>
<evidence type="ECO:0000256" key="5">
    <source>
        <dbReference type="ARBA" id="ARBA00023146"/>
    </source>
</evidence>
<organism evidence="7 8">
    <name type="scientific">Babesia ovata</name>
    <dbReference type="NCBI Taxonomy" id="189622"/>
    <lineage>
        <taxon>Eukaryota</taxon>
        <taxon>Sar</taxon>
        <taxon>Alveolata</taxon>
        <taxon>Apicomplexa</taxon>
        <taxon>Aconoidasida</taxon>
        <taxon>Piroplasmida</taxon>
        <taxon>Babesiidae</taxon>
        <taxon>Babesia</taxon>
    </lineage>
</organism>
<gene>
    <name evidence="7" type="ORF">BOVATA_019290</name>
</gene>
<dbReference type="InterPro" id="IPR006195">
    <property type="entry name" value="aa-tRNA-synth_II"/>
</dbReference>
<sequence length="552" mass="61341">MRIHSAFAAVSGMYLAAHDPNYVKQNHRIRLPSQYAFLVSRFDCIAERSLFRKGSTDRLHGNADLETSSDYNCESIGSDDSTHGSHFQPRRVTCATLARERRPGGDSPTEALIKSSGCGPKTRLGRLCSSEDTPSLYKLVAWVKKIVVNRNKTAAYLEVVDGTAPMHVEVVIRDTHPSYPAVSEINIGDAITIVGTLEGKRSGSDGGNTSVQLVVTNEARGHMFTHHPNERTEEETNPVALNGNYPLTYLREHCNFRVRNPLIQAIFRIRAKATERLFSILPDMGFVHVTAPCLTTMNCEGMGEIFKVVPPNIEELQQVLHPSAIRHRMQGPSTFLSVSGQLELEALCSGISRVWKLGPAFRADRSDTPRHLSEFWMLEAEMNDVTLSELTDVIHTIVKRTGSALLAECKDDLAVISQHGEGNVIKRLEDLHSSELKTVTYSDAVKILSEHKLTDPDCEFEEINWGEPLSAAHERGLLKLLDHQLIAVTQYPAAIMPFYMERLSDGTVNNVDIIANGVGEIAGGSIREVQYDTLKRAMQEHNIVGYEYDQLV</sequence>
<dbReference type="VEuPathDB" id="PiroplasmaDB:BOVATA_019290"/>
<dbReference type="SUPFAM" id="SSF55681">
    <property type="entry name" value="Class II aaRS and biotin synthetases"/>
    <property type="match status" value="1"/>
</dbReference>
<dbReference type="Gene3D" id="3.30.930.10">
    <property type="entry name" value="Bira Bifunctional Protein, Domain 2"/>
    <property type="match status" value="1"/>
</dbReference>
<keyword evidence="1" id="KW-0436">Ligase</keyword>
<protein>
    <submittedName>
        <fullName evidence="7">Asparaginyl-tRNA synthetase</fullName>
    </submittedName>
</protein>
<dbReference type="GeneID" id="39874206"/>
<dbReference type="Pfam" id="PF00152">
    <property type="entry name" value="tRNA-synt_2"/>
    <property type="match status" value="1"/>
</dbReference>
<dbReference type="Proteomes" id="UP000236319">
    <property type="component" value="Unassembled WGS sequence"/>
</dbReference>
<dbReference type="PANTHER" id="PTHR22594:SF34">
    <property type="entry name" value="ASPARAGINE--TRNA LIGASE, MITOCHONDRIAL-RELATED"/>
    <property type="match status" value="1"/>
</dbReference>
<keyword evidence="5 7" id="KW-0030">Aminoacyl-tRNA synthetase</keyword>
<dbReference type="AlphaFoldDB" id="A0A2H6KBR7"/>
<proteinExistence type="predicted"/>
<dbReference type="InterPro" id="IPR004364">
    <property type="entry name" value="Aa-tRNA-synt_II"/>
</dbReference>
<evidence type="ECO:0000256" key="3">
    <source>
        <dbReference type="ARBA" id="ARBA00022840"/>
    </source>
</evidence>
<evidence type="ECO:0000313" key="7">
    <source>
        <dbReference type="EMBL" id="GBE60436.1"/>
    </source>
</evidence>
<evidence type="ECO:0000256" key="1">
    <source>
        <dbReference type="ARBA" id="ARBA00022598"/>
    </source>
</evidence>
<dbReference type="PROSITE" id="PS50862">
    <property type="entry name" value="AA_TRNA_LIGASE_II"/>
    <property type="match status" value="1"/>
</dbReference>
<name>A0A2H6KBR7_9APIC</name>
<dbReference type="InterPro" id="IPR045864">
    <property type="entry name" value="aa-tRNA-synth_II/BPL/LPL"/>
</dbReference>
<dbReference type="PANTHER" id="PTHR22594">
    <property type="entry name" value="ASPARTYL/LYSYL-TRNA SYNTHETASE"/>
    <property type="match status" value="1"/>
</dbReference>
<keyword evidence="8" id="KW-1185">Reference proteome</keyword>
<reference evidence="7 8" key="1">
    <citation type="journal article" date="2017" name="BMC Genomics">
        <title>Whole-genome assembly of Babesia ovata and comparative genomics between closely related pathogens.</title>
        <authorList>
            <person name="Yamagishi J."/>
            <person name="Asada M."/>
            <person name="Hakimi H."/>
            <person name="Tanaka T.Q."/>
            <person name="Sugimoto C."/>
            <person name="Kawazu S."/>
        </authorList>
    </citation>
    <scope>NUCLEOTIDE SEQUENCE [LARGE SCALE GENOMIC DNA]</scope>
    <source>
        <strain evidence="7 8">Miyake</strain>
    </source>
</reference>
<evidence type="ECO:0000256" key="2">
    <source>
        <dbReference type="ARBA" id="ARBA00022741"/>
    </source>
</evidence>